<dbReference type="InterPro" id="IPR039551">
    <property type="entry name" value="Cho/carn_acyl_trans"/>
</dbReference>
<reference evidence="6 7" key="1">
    <citation type="journal article" date="2012" name="Appl. Environ. Microbiol.">
        <title>Short-read sequencing for genomic analysis of the brown rot fungus Fibroporia radiculosa.</title>
        <authorList>
            <person name="Tang J.D."/>
            <person name="Perkins A.D."/>
            <person name="Sonstegard T.S."/>
            <person name="Schroeder S.G."/>
            <person name="Burgess S.C."/>
            <person name="Diehl S.V."/>
        </authorList>
    </citation>
    <scope>NUCLEOTIDE SEQUENCE [LARGE SCALE GENOMIC DNA]</scope>
    <source>
        <strain evidence="6 7">TFFH 294</strain>
    </source>
</reference>
<protein>
    <recommendedName>
        <fullName evidence="5">Choline/carnitine acyltransferase domain-containing protein</fullName>
    </recommendedName>
</protein>
<evidence type="ECO:0000256" key="3">
    <source>
        <dbReference type="ARBA" id="ARBA00023315"/>
    </source>
</evidence>
<dbReference type="GeneID" id="24096303"/>
<dbReference type="HOGENOM" id="CLU_013513_5_0_1"/>
<dbReference type="Pfam" id="PF00755">
    <property type="entry name" value="Carn_acyltransf"/>
    <property type="match status" value="1"/>
</dbReference>
<dbReference type="SUPFAM" id="SSF52777">
    <property type="entry name" value="CoA-dependent acyltransferases"/>
    <property type="match status" value="2"/>
</dbReference>
<dbReference type="Gene3D" id="3.30.559.70">
    <property type="entry name" value="Choline/Carnitine o-acyltransferase, domain 2"/>
    <property type="match status" value="1"/>
</dbReference>
<dbReference type="OrthoDB" id="240216at2759"/>
<dbReference type="STRING" id="599839.J4HVZ9"/>
<evidence type="ECO:0000256" key="4">
    <source>
        <dbReference type="PIRSR" id="PIRSR600542-1"/>
    </source>
</evidence>
<dbReference type="InParanoid" id="J4HVZ9"/>
<organism evidence="6 7">
    <name type="scientific">Fibroporia radiculosa</name>
    <dbReference type="NCBI Taxonomy" id="599839"/>
    <lineage>
        <taxon>Eukaryota</taxon>
        <taxon>Fungi</taxon>
        <taxon>Dikarya</taxon>
        <taxon>Basidiomycota</taxon>
        <taxon>Agaricomycotina</taxon>
        <taxon>Agaricomycetes</taxon>
        <taxon>Polyporales</taxon>
        <taxon>Fibroporiaceae</taxon>
        <taxon>Fibroporia</taxon>
    </lineage>
</organism>
<evidence type="ECO:0000256" key="2">
    <source>
        <dbReference type="ARBA" id="ARBA00022679"/>
    </source>
</evidence>
<dbReference type="RefSeq" id="XP_012180675.1">
    <property type="nucleotide sequence ID" value="XM_012325285.1"/>
</dbReference>
<dbReference type="Proteomes" id="UP000006352">
    <property type="component" value="Unassembled WGS sequence"/>
</dbReference>
<evidence type="ECO:0000313" key="7">
    <source>
        <dbReference type="Proteomes" id="UP000006352"/>
    </source>
</evidence>
<feature type="domain" description="Choline/carnitine acyltransferase" evidence="5">
    <location>
        <begin position="1"/>
        <end position="461"/>
    </location>
</feature>
<dbReference type="InterPro" id="IPR000542">
    <property type="entry name" value="Carn_acyl_trans"/>
</dbReference>
<evidence type="ECO:0000259" key="5">
    <source>
        <dbReference type="Pfam" id="PF00755"/>
    </source>
</evidence>
<dbReference type="GO" id="GO:0016746">
    <property type="term" value="F:acyltransferase activity"/>
    <property type="evidence" value="ECO:0007669"/>
    <property type="project" value="UniProtKB-KW"/>
</dbReference>
<feature type="active site" description="Proton acceptor" evidence="4">
    <location>
        <position position="191"/>
    </location>
</feature>
<dbReference type="PANTHER" id="PTHR22589:SF107">
    <property type="entry name" value="CHOLINE_CARNITINE ACYLTRANSFERASE DOMAIN-CONTAINING PROTEIN"/>
    <property type="match status" value="1"/>
</dbReference>
<dbReference type="InterPro" id="IPR023213">
    <property type="entry name" value="CAT-like_dom_sf"/>
</dbReference>
<proteinExistence type="inferred from homology"/>
<dbReference type="EMBL" id="HE797031">
    <property type="protein sequence ID" value="CCM01392.1"/>
    <property type="molecule type" value="Genomic_DNA"/>
</dbReference>
<evidence type="ECO:0000256" key="1">
    <source>
        <dbReference type="ARBA" id="ARBA00005232"/>
    </source>
</evidence>
<name>J4HVZ9_9APHY</name>
<dbReference type="Gene3D" id="3.30.559.10">
    <property type="entry name" value="Chloramphenicol acetyltransferase-like domain"/>
    <property type="match status" value="1"/>
</dbReference>
<comment type="similarity">
    <text evidence="1">Belongs to the carnitine/choline acetyltransferase family.</text>
</comment>
<dbReference type="InterPro" id="IPR042231">
    <property type="entry name" value="Cho/carn_acyl_trans_2"/>
</dbReference>
<gene>
    <name evidence="6" type="ORF">FIBRA_03443</name>
</gene>
<keyword evidence="3" id="KW-0012">Acyltransferase</keyword>
<keyword evidence="2" id="KW-0808">Transferase</keyword>
<accession>J4HVZ9</accession>
<dbReference type="AlphaFoldDB" id="J4HVZ9"/>
<sequence length="479" mass="53204">MFNISRIPQIQCDTLSLPPPPNDSDARKILVLIHDWFYAVEVLDSHLQPLSAADIERRIADVVDDVELRLAAGEKAPPVGVLSADERDLWSVNLHHLLSLSHTNHAILRTINHSIFALSLDHSVYVLPSSISVDGPSHLPLPSPCTVPELTAHLHNVRSGPAPRPAHNRWFDKPFSLIVEPNTRAGALGEHSPCDALVPSIVAEYAVVQEIDGDAFGAHADSKRPVSRAPGWQRLDWVVDEHIRNECIAAEDRARILVADSDDGILWFDEYGVEWIKNNARFSPDAFIQMALQLAWYRTRKCFTATYETALTRVFKNGRTETIRTLTSDGRAFVLAMSDPCGSVQVRQSLLRRAIQTHTNLTRHATTGRGIDRHLLGLKLMLRPEEGERHELFDDELFTRSQTWKLSTSGLSAGNQFRGTGFGASYPDGYGINCAEIIKFGIESKVSSPLTSTEEFKSAIVEALHDMKIISESTVASHL</sequence>
<keyword evidence="7" id="KW-1185">Reference proteome</keyword>
<evidence type="ECO:0000313" key="6">
    <source>
        <dbReference type="EMBL" id="CCM01392.1"/>
    </source>
</evidence>
<dbReference type="PANTHER" id="PTHR22589">
    <property type="entry name" value="CARNITINE O-ACYLTRANSFERASE"/>
    <property type="match status" value="1"/>
</dbReference>